<sequence length="144" mass="16833">MSQRNVLKTCRDFATSWNVAFYQKNNPHNKRHHHVFKEVHPIKINQCSRTCKRQDAKICIGISSDMNSIWLINMYHRGSRKTIEGMNVFTSNKTHPDIGTFGHAILLATILGKYNSNHGLYFNTDNFTSHIWTRHFSRIEKSKD</sequence>
<evidence type="ECO:0000313" key="1">
    <source>
        <dbReference type="EMBL" id="GAA0169716.1"/>
    </source>
</evidence>
<comment type="caution">
    <text evidence="1">The sequence shown here is derived from an EMBL/GenBank/DDBJ whole genome shotgun (WGS) entry which is preliminary data.</text>
</comment>
<name>A0AAV3R3A3_LITER</name>
<organism evidence="1 2">
    <name type="scientific">Lithospermum erythrorhizon</name>
    <name type="common">Purple gromwell</name>
    <name type="synonym">Lithospermum officinale var. erythrorhizon</name>
    <dbReference type="NCBI Taxonomy" id="34254"/>
    <lineage>
        <taxon>Eukaryota</taxon>
        <taxon>Viridiplantae</taxon>
        <taxon>Streptophyta</taxon>
        <taxon>Embryophyta</taxon>
        <taxon>Tracheophyta</taxon>
        <taxon>Spermatophyta</taxon>
        <taxon>Magnoliopsida</taxon>
        <taxon>eudicotyledons</taxon>
        <taxon>Gunneridae</taxon>
        <taxon>Pentapetalae</taxon>
        <taxon>asterids</taxon>
        <taxon>lamiids</taxon>
        <taxon>Boraginales</taxon>
        <taxon>Boraginaceae</taxon>
        <taxon>Boraginoideae</taxon>
        <taxon>Lithospermeae</taxon>
        <taxon>Lithospermum</taxon>
    </lineage>
</organism>
<dbReference type="AlphaFoldDB" id="A0AAV3R3A3"/>
<dbReference type="EMBL" id="BAABME010024202">
    <property type="protein sequence ID" value="GAA0169716.1"/>
    <property type="molecule type" value="Genomic_DNA"/>
</dbReference>
<gene>
    <name evidence="1" type="ORF">LIER_40816</name>
</gene>
<protein>
    <submittedName>
        <fullName evidence="1">Uncharacterized protein</fullName>
    </submittedName>
</protein>
<accession>A0AAV3R3A3</accession>
<reference evidence="1 2" key="1">
    <citation type="submission" date="2024-01" db="EMBL/GenBank/DDBJ databases">
        <title>The complete chloroplast genome sequence of Lithospermum erythrorhizon: insights into the phylogenetic relationship among Boraginaceae species and the maternal lineages of purple gromwells.</title>
        <authorList>
            <person name="Okada T."/>
            <person name="Watanabe K."/>
        </authorList>
    </citation>
    <scope>NUCLEOTIDE SEQUENCE [LARGE SCALE GENOMIC DNA]</scope>
</reference>
<proteinExistence type="predicted"/>
<evidence type="ECO:0000313" key="2">
    <source>
        <dbReference type="Proteomes" id="UP001454036"/>
    </source>
</evidence>
<dbReference type="Proteomes" id="UP001454036">
    <property type="component" value="Unassembled WGS sequence"/>
</dbReference>
<keyword evidence="2" id="KW-1185">Reference proteome</keyword>